<feature type="domain" description="Nucleotide modification associated" evidence="1">
    <location>
        <begin position="3"/>
        <end position="272"/>
    </location>
</feature>
<evidence type="ECO:0000313" key="2">
    <source>
        <dbReference type="EMBL" id="RIE08374.1"/>
    </source>
</evidence>
<dbReference type="EMBL" id="QXIU01000120">
    <property type="protein sequence ID" value="RIE11283.1"/>
    <property type="molecule type" value="Genomic_DNA"/>
</dbReference>
<protein>
    <recommendedName>
        <fullName evidence="1">Nucleotide modification associated domain-containing protein</fullName>
    </recommendedName>
</protein>
<reference evidence="4 5" key="1">
    <citation type="submission" date="2018-09" db="EMBL/GenBank/DDBJ databases">
        <title>Discovery and Ecogenomic Context for Candidatus Cryosericales, a Global Caldiserica Order Active in Thawing Permafrost.</title>
        <authorList>
            <person name="Martinez M.A."/>
            <person name="Woodcroft B.J."/>
            <person name="Ignacio Espinoza J.C."/>
            <person name="Zayed A."/>
            <person name="Singleton C.M."/>
            <person name="Boyd J."/>
            <person name="Li Y.-F."/>
            <person name="Purvine S."/>
            <person name="Maughan H."/>
            <person name="Hodgkins S.B."/>
            <person name="Anderson D."/>
            <person name="Sederholm M."/>
            <person name="Temperton B."/>
            <person name="Saleska S.R."/>
            <person name="Tyson G.W."/>
            <person name="Rich V.I."/>
        </authorList>
    </citation>
    <scope>NUCLEOTIDE SEQUENCE [LARGE SCALE GENOMIC DNA]</scope>
    <source>
        <strain evidence="3 5">SMC5</strain>
        <strain evidence="2 4">SMC6</strain>
    </source>
</reference>
<evidence type="ECO:0000313" key="4">
    <source>
        <dbReference type="Proteomes" id="UP000266260"/>
    </source>
</evidence>
<gene>
    <name evidence="3" type="ORF">SMC5_05175</name>
    <name evidence="2" type="ORF">SMC6_04335</name>
</gene>
<dbReference type="Pfam" id="PF18754">
    <property type="entry name" value="Nmad3"/>
    <property type="match status" value="1"/>
</dbReference>
<comment type="caution">
    <text evidence="3">The sequence shown here is derived from an EMBL/GenBank/DDBJ whole genome shotgun (WGS) entry which is preliminary data.</text>
</comment>
<dbReference type="AlphaFoldDB" id="A0A398D9N2"/>
<dbReference type="EMBL" id="QXIT01000078">
    <property type="protein sequence ID" value="RIE08374.1"/>
    <property type="molecule type" value="Genomic_DNA"/>
</dbReference>
<keyword evidence="4" id="KW-1185">Reference proteome</keyword>
<evidence type="ECO:0000313" key="3">
    <source>
        <dbReference type="EMBL" id="RIE11283.1"/>
    </source>
</evidence>
<accession>A0A398DB27</accession>
<name>A0A398D9N2_9BACT</name>
<dbReference type="Proteomes" id="UP000266260">
    <property type="component" value="Unassembled WGS sequence"/>
</dbReference>
<dbReference type="OrthoDB" id="9772090at2"/>
<accession>A0A398D9N2</accession>
<sequence>MNIILSRKGFDSGYGGWASPILPDGRMLSLPIPASNGVVSYSDLSAGDGVSYLDIMRQLRHGHQDRFVLSHKTWLPSRQGISAHVDPDLVASALERLPGWRGMFGQANAASSHLLNHQVGPGDLFLFFGRFRHTERVDGRWSPAHEQDMHALFGYLFVGEILDGSKNTCFPDWALRHPHTQECFLDSSAYKHNQIFVAAPTIPGTKVLGWGRFLWNERLQLTRPGSTSLCDWQLHPCFREVEDMSYHPGGESRYGWHDETFCAAKKGQEFVIPAGHNAVEEWAMELIRDILAEH</sequence>
<dbReference type="InterPro" id="IPR041135">
    <property type="entry name" value="Nmad3"/>
</dbReference>
<organism evidence="3 5">
    <name type="scientific">Candidatus Cryosericum odellii</name>
    <dbReference type="NCBI Taxonomy" id="2290917"/>
    <lineage>
        <taxon>Bacteria</taxon>
        <taxon>Pseudomonadati</taxon>
        <taxon>Caldisericota/Cryosericota group</taxon>
        <taxon>Candidatus Cryosericota</taxon>
        <taxon>Candidatus Cryosericia</taxon>
        <taxon>Candidatus Cryosericales</taxon>
        <taxon>Candidatus Cryosericaceae</taxon>
        <taxon>Candidatus Cryosericum</taxon>
    </lineage>
</organism>
<proteinExistence type="predicted"/>
<dbReference type="Proteomes" id="UP000266489">
    <property type="component" value="Unassembled WGS sequence"/>
</dbReference>
<evidence type="ECO:0000313" key="5">
    <source>
        <dbReference type="Proteomes" id="UP000266489"/>
    </source>
</evidence>
<dbReference type="RefSeq" id="WP_119119876.1">
    <property type="nucleotide sequence ID" value="NZ_QXIT01000078.1"/>
</dbReference>
<evidence type="ECO:0000259" key="1">
    <source>
        <dbReference type="Pfam" id="PF18754"/>
    </source>
</evidence>